<evidence type="ECO:0000256" key="5">
    <source>
        <dbReference type="ARBA" id="ARBA00023014"/>
    </source>
</evidence>
<dbReference type="PANTHER" id="PTHR43498:SF1">
    <property type="entry name" value="COB--COM HETERODISULFIDE REDUCTASE IRON-SULFUR SUBUNIT A"/>
    <property type="match status" value="1"/>
</dbReference>
<dbReference type="PRINTS" id="PR00411">
    <property type="entry name" value="PNDRDTASEI"/>
</dbReference>
<dbReference type="GO" id="GO:0016491">
    <property type="term" value="F:oxidoreductase activity"/>
    <property type="evidence" value="ECO:0007669"/>
    <property type="project" value="UniProtKB-KW"/>
</dbReference>
<evidence type="ECO:0000256" key="1">
    <source>
        <dbReference type="ARBA" id="ARBA00022485"/>
    </source>
</evidence>
<dbReference type="Pfam" id="PF12831">
    <property type="entry name" value="FAD_oxidored"/>
    <property type="match status" value="1"/>
</dbReference>
<dbReference type="PANTHER" id="PTHR43498">
    <property type="entry name" value="FERREDOXIN:COB-COM HETERODISULFIDE REDUCTASE SUBUNIT A"/>
    <property type="match status" value="1"/>
</dbReference>
<evidence type="ECO:0000256" key="4">
    <source>
        <dbReference type="ARBA" id="ARBA00023004"/>
    </source>
</evidence>
<proteinExistence type="predicted"/>
<name>A0AB33INJ1_9BACT</name>
<dbReference type="GO" id="GO:0051539">
    <property type="term" value="F:4 iron, 4 sulfur cluster binding"/>
    <property type="evidence" value="ECO:0007669"/>
    <property type="project" value="UniProtKB-KW"/>
</dbReference>
<keyword evidence="3" id="KW-0560">Oxidoreductase</keyword>
<organism evidence="6">
    <name type="scientific">Prevotella sp. GTC17253</name>
    <dbReference type="NCBI Taxonomy" id="3236793"/>
    <lineage>
        <taxon>Bacteria</taxon>
        <taxon>Pseudomonadati</taxon>
        <taxon>Bacteroidota</taxon>
        <taxon>Bacteroidia</taxon>
        <taxon>Bacteroidales</taxon>
        <taxon>Prevotellaceae</taxon>
        <taxon>Prevotella</taxon>
    </lineage>
</organism>
<dbReference type="GO" id="GO:0046872">
    <property type="term" value="F:metal ion binding"/>
    <property type="evidence" value="ECO:0007669"/>
    <property type="project" value="UniProtKB-KW"/>
</dbReference>
<reference evidence="6" key="1">
    <citation type="submission" date="2024-07" db="EMBL/GenBank/DDBJ databases">
        <title>Complete genome sequence of Prevotella sp. YM-2024 GTC17253.</title>
        <authorList>
            <person name="Hayashi M."/>
            <person name="Muto Y."/>
            <person name="Tanaka K."/>
            <person name="Niwa H."/>
        </authorList>
    </citation>
    <scope>NUCLEOTIDE SEQUENCE</scope>
    <source>
        <strain evidence="6">GTC17253</strain>
    </source>
</reference>
<dbReference type="EMBL" id="AP035785">
    <property type="protein sequence ID" value="BFO71125.1"/>
    <property type="molecule type" value="Genomic_DNA"/>
</dbReference>
<keyword evidence="2" id="KW-0479">Metal-binding</keyword>
<protein>
    <submittedName>
        <fullName evidence="6">FAD-dependent oxidoreductase</fullName>
    </submittedName>
</protein>
<dbReference type="AlphaFoldDB" id="A0AB33INJ1"/>
<evidence type="ECO:0000256" key="3">
    <source>
        <dbReference type="ARBA" id="ARBA00023002"/>
    </source>
</evidence>
<sequence length="603" mass="68307">MNLFAFQGVAKDYDVLVIGGGASGVCAAVQSARLGSRTILIDDTPWLGGMLTSAGVSATDGNFRLPSGLWGDFIDELVSYYGSLDALRTGWVSNIQFEPSVGNTIFQRWVKNEKLLTYCPNTRYVSIKRLQNGWDVVIQKGKQREHIKASYIIDATELGDVAKEVGLSYRVGLDAREQTNEKAALAQASNMIQDITYVMILKEYDEPHLIKRPDGYTPYEFRNCCINPYNDSTAKQKPWSQEMMITYGKLPNRKYMINWPMFGNDIYLNDIEYTPERRRKLHKQAKAKALRFLYFMQHELGMKNFGLADEYPTADKLPFYPYYREGRRFEGRVMFTLNDILYPYEQCSALYRTAVAVGDYPVDQHHNEREVEGLELPSIPSWGLPMGVFFPKTEDRLLLAEKAISVTNLVNGTTRLQPVVLQIGQVAGTLAGMAVREGCSPHQLSVRKVQTQLLSTGNYLLPYLDVKKSSPLFQVYQRIGATGILRGIGKHVGWSNETWLEVDSVLCRKDLSGLISFYHLEPLDYDDSMVSVDDVVLLITKIARKENIVFRQDVRSLISECFGKYGFKMANHTISRGAFATVIDQLLHPFEAKDCDLFGNLQH</sequence>
<evidence type="ECO:0000313" key="6">
    <source>
        <dbReference type="EMBL" id="BFO71125.1"/>
    </source>
</evidence>
<keyword evidence="5" id="KW-0411">Iron-sulfur</keyword>
<gene>
    <name evidence="6" type="ORF">GTC17253_10910</name>
</gene>
<dbReference type="InterPro" id="IPR036188">
    <property type="entry name" value="FAD/NAD-bd_sf"/>
</dbReference>
<accession>A0AB33INJ1</accession>
<dbReference type="InterPro" id="IPR039650">
    <property type="entry name" value="HdrA-like"/>
</dbReference>
<dbReference type="Gene3D" id="3.50.50.60">
    <property type="entry name" value="FAD/NAD(P)-binding domain"/>
    <property type="match status" value="1"/>
</dbReference>
<keyword evidence="1" id="KW-0004">4Fe-4S</keyword>
<keyword evidence="4" id="KW-0408">Iron</keyword>
<evidence type="ECO:0000256" key="2">
    <source>
        <dbReference type="ARBA" id="ARBA00022723"/>
    </source>
</evidence>
<dbReference type="PRINTS" id="PR00368">
    <property type="entry name" value="FADPNR"/>
</dbReference>
<dbReference type="SUPFAM" id="SSF51905">
    <property type="entry name" value="FAD/NAD(P)-binding domain"/>
    <property type="match status" value="1"/>
</dbReference>